<keyword evidence="2" id="KW-0597">Phosphoprotein</keyword>
<accession>A0A7V3E788</accession>
<dbReference type="GO" id="GO:0022900">
    <property type="term" value="P:electron transport chain"/>
    <property type="evidence" value="ECO:0007669"/>
    <property type="project" value="InterPro"/>
</dbReference>
<keyword evidence="4" id="KW-0288">FMN</keyword>
<keyword evidence="3" id="KW-0285">Flavoprotein</keyword>
<reference evidence="7" key="1">
    <citation type="journal article" date="2020" name="mSystems">
        <title>Genome- and Community-Level Interaction Insights into Carbon Utilization and Element Cycling Functions of Hydrothermarchaeota in Hydrothermal Sediment.</title>
        <authorList>
            <person name="Zhou Z."/>
            <person name="Liu Y."/>
            <person name="Xu W."/>
            <person name="Pan J."/>
            <person name="Luo Z.H."/>
            <person name="Li M."/>
        </authorList>
    </citation>
    <scope>NUCLEOTIDE SEQUENCE [LARGE SCALE GENOMIC DNA]</scope>
    <source>
        <strain evidence="7">SpSt-479</strain>
    </source>
</reference>
<keyword evidence="1" id="KW-0813">Transport</keyword>
<dbReference type="InterPro" id="IPR010209">
    <property type="entry name" value="Ion_transpt_RnfG/RsxG"/>
</dbReference>
<name>A0A7V3E788_9BACT</name>
<keyword evidence="5" id="KW-0249">Electron transport</keyword>
<feature type="domain" description="FMN-binding" evidence="6">
    <location>
        <begin position="88"/>
        <end position="169"/>
    </location>
</feature>
<dbReference type="InterPro" id="IPR007329">
    <property type="entry name" value="FMN-bd"/>
</dbReference>
<comment type="caution">
    <text evidence="7">The sequence shown here is derived from an EMBL/GenBank/DDBJ whole genome shotgun (WGS) entry which is preliminary data.</text>
</comment>
<evidence type="ECO:0000256" key="3">
    <source>
        <dbReference type="ARBA" id="ARBA00022630"/>
    </source>
</evidence>
<dbReference type="EMBL" id="DSUJ01000008">
    <property type="protein sequence ID" value="HFI91082.1"/>
    <property type="molecule type" value="Genomic_DNA"/>
</dbReference>
<evidence type="ECO:0000313" key="7">
    <source>
        <dbReference type="EMBL" id="HFI91082.1"/>
    </source>
</evidence>
<evidence type="ECO:0000256" key="5">
    <source>
        <dbReference type="ARBA" id="ARBA00022982"/>
    </source>
</evidence>
<protein>
    <submittedName>
        <fullName evidence="7">FMN-binding protein</fullName>
    </submittedName>
</protein>
<gene>
    <name evidence="7" type="ORF">ENS31_06045</name>
</gene>
<dbReference type="Pfam" id="PF04205">
    <property type="entry name" value="FMN_bind"/>
    <property type="match status" value="1"/>
</dbReference>
<dbReference type="AlphaFoldDB" id="A0A7V3E788"/>
<dbReference type="PANTHER" id="PTHR36118">
    <property type="entry name" value="ION-TRANSLOCATING OXIDOREDUCTASE COMPLEX SUBUNIT G"/>
    <property type="match status" value="1"/>
</dbReference>
<evidence type="ECO:0000256" key="4">
    <source>
        <dbReference type="ARBA" id="ARBA00022643"/>
    </source>
</evidence>
<proteinExistence type="predicted"/>
<dbReference type="GO" id="GO:0009055">
    <property type="term" value="F:electron transfer activity"/>
    <property type="evidence" value="ECO:0007669"/>
    <property type="project" value="InterPro"/>
</dbReference>
<evidence type="ECO:0000256" key="1">
    <source>
        <dbReference type="ARBA" id="ARBA00022448"/>
    </source>
</evidence>
<dbReference type="GO" id="GO:0010181">
    <property type="term" value="F:FMN binding"/>
    <property type="evidence" value="ECO:0007669"/>
    <property type="project" value="InterPro"/>
</dbReference>
<dbReference type="GO" id="GO:0005886">
    <property type="term" value="C:plasma membrane"/>
    <property type="evidence" value="ECO:0007669"/>
    <property type="project" value="InterPro"/>
</dbReference>
<evidence type="ECO:0000256" key="2">
    <source>
        <dbReference type="ARBA" id="ARBA00022553"/>
    </source>
</evidence>
<dbReference type="SMART" id="SM00900">
    <property type="entry name" value="FMN_bind"/>
    <property type="match status" value="1"/>
</dbReference>
<dbReference type="PANTHER" id="PTHR36118:SF1">
    <property type="entry name" value="ION-TRANSLOCATING OXIDOREDUCTASE COMPLEX SUBUNIT G"/>
    <property type="match status" value="1"/>
</dbReference>
<sequence>MIKFLTILSLVTTFTFSQDIKENVNLALHNCFGENITIEKEKIAIDDKLKASLEKEAGQKFFSSEVFFYKILRDQKKTGYALLDNVYGKSLPITFIVMYDPEGKIKCSEIIKYREPYGGAVQNKEWNRQFIGKTSDSEFAVGKDVKSISGATISVNSVTKGVKKLTLLLKFLISK</sequence>
<evidence type="ECO:0000259" key="6">
    <source>
        <dbReference type="SMART" id="SM00900"/>
    </source>
</evidence>
<organism evidence="7">
    <name type="scientific">Ignavibacterium album</name>
    <dbReference type="NCBI Taxonomy" id="591197"/>
    <lineage>
        <taxon>Bacteria</taxon>
        <taxon>Pseudomonadati</taxon>
        <taxon>Ignavibacteriota</taxon>
        <taxon>Ignavibacteria</taxon>
        <taxon>Ignavibacteriales</taxon>
        <taxon>Ignavibacteriaceae</taxon>
        <taxon>Ignavibacterium</taxon>
    </lineage>
</organism>